<dbReference type="InterPro" id="IPR036388">
    <property type="entry name" value="WH-like_DNA-bd_sf"/>
</dbReference>
<dbReference type="EMBL" id="REGR01000015">
    <property type="protein sequence ID" value="RXZ42105.1"/>
    <property type="molecule type" value="Genomic_DNA"/>
</dbReference>
<accession>A0ABY0FCC1</accession>
<dbReference type="InterPro" id="IPR026282">
    <property type="entry name" value="MJ1563"/>
</dbReference>
<reference evidence="6 7" key="1">
    <citation type="submission" date="2018-10" db="EMBL/GenBank/DDBJ databases">
        <title>Draft genome of Fastidiocella sp. strain 375T, a bacterium isolated from a karstic cave dripping water.</title>
        <authorList>
            <person name="Coelho C."/>
            <person name="Verissimo A."/>
            <person name="Tiago I."/>
        </authorList>
    </citation>
    <scope>NUCLEOTIDE SEQUENCE [LARGE SCALE GENOMIC DNA]</scope>
    <source>
        <strain evidence="6 7">CAVE-375</strain>
    </source>
</reference>
<comment type="similarity">
    <text evidence="4">Belongs to the GbsR family.</text>
</comment>
<dbReference type="SUPFAM" id="SSF46785">
    <property type="entry name" value="Winged helix' DNA-binding domain"/>
    <property type="match status" value="1"/>
</dbReference>
<keyword evidence="2 4" id="KW-0238">DNA-binding</keyword>
<evidence type="ECO:0000259" key="5">
    <source>
        <dbReference type="Pfam" id="PF12802"/>
    </source>
</evidence>
<dbReference type="InterPro" id="IPR000835">
    <property type="entry name" value="HTH_MarR-typ"/>
</dbReference>
<sequence>MTLTPISQRFIVHWGEMGTRWGVNRTVAQIHALLFIAGRPLNTEEIVETLGVARSNASNSLKELLAWKLVRVVHQLGDRRDHFETSGDVWELFRIIVEERQRREIEPTLAVLRECIDHPDFAKESPIAQARIRDTYQFVDTLTSWAGEMLKLSSSTLSRVLKLGAKIQKFLSNDDKEKP</sequence>
<keyword evidence="7" id="KW-1185">Reference proteome</keyword>
<comment type="caution">
    <text evidence="6">The sequence shown here is derived from an EMBL/GenBank/DDBJ whole genome shotgun (WGS) entry which is preliminary data.</text>
</comment>
<feature type="domain" description="HTH marR-type" evidence="5">
    <location>
        <begin position="22"/>
        <end position="80"/>
    </location>
</feature>
<dbReference type="InterPro" id="IPR052362">
    <property type="entry name" value="HTH-GbsR_regulator"/>
</dbReference>
<protein>
    <recommendedName>
        <fullName evidence="4">HTH-type transcriptional regulator</fullName>
    </recommendedName>
</protein>
<evidence type="ECO:0000313" key="6">
    <source>
        <dbReference type="EMBL" id="RXZ42105.1"/>
    </source>
</evidence>
<dbReference type="Pfam" id="PF12802">
    <property type="entry name" value="MarR_2"/>
    <property type="match status" value="1"/>
</dbReference>
<dbReference type="Gene3D" id="1.10.10.10">
    <property type="entry name" value="Winged helix-like DNA-binding domain superfamily/Winged helix DNA-binding domain"/>
    <property type="match status" value="1"/>
</dbReference>
<keyword evidence="1 4" id="KW-0805">Transcription regulation</keyword>
<dbReference type="InterPro" id="IPR036390">
    <property type="entry name" value="WH_DNA-bd_sf"/>
</dbReference>
<evidence type="ECO:0000313" key="7">
    <source>
        <dbReference type="Proteomes" id="UP000290682"/>
    </source>
</evidence>
<organism evidence="6 7">
    <name type="scientific">Crenobacter cavernae</name>
    <dbReference type="NCBI Taxonomy" id="2290923"/>
    <lineage>
        <taxon>Bacteria</taxon>
        <taxon>Pseudomonadati</taxon>
        <taxon>Pseudomonadota</taxon>
        <taxon>Betaproteobacteria</taxon>
        <taxon>Neisseriales</taxon>
        <taxon>Neisseriaceae</taxon>
        <taxon>Crenobacter</taxon>
    </lineage>
</organism>
<dbReference type="PIRSF" id="PIRSF006707">
    <property type="entry name" value="MJ1563"/>
    <property type="match status" value="1"/>
</dbReference>
<evidence type="ECO:0000256" key="1">
    <source>
        <dbReference type="ARBA" id="ARBA00023015"/>
    </source>
</evidence>
<evidence type="ECO:0000256" key="2">
    <source>
        <dbReference type="ARBA" id="ARBA00023125"/>
    </source>
</evidence>
<gene>
    <name evidence="6" type="ORF">EBB06_13735</name>
</gene>
<dbReference type="PANTHER" id="PTHR38465:SF1">
    <property type="entry name" value="HTH-TYPE TRANSCRIPTIONAL REGULATOR MJ1563-RELATED"/>
    <property type="match status" value="1"/>
</dbReference>
<keyword evidence="3 4" id="KW-0804">Transcription</keyword>
<dbReference type="RefSeq" id="WP_129213720.1">
    <property type="nucleotide sequence ID" value="NZ_REGR01000015.1"/>
</dbReference>
<evidence type="ECO:0000256" key="4">
    <source>
        <dbReference type="PIRNR" id="PIRNR006707"/>
    </source>
</evidence>
<proteinExistence type="inferred from homology"/>
<name>A0ABY0FCC1_9NEIS</name>
<evidence type="ECO:0000256" key="3">
    <source>
        <dbReference type="ARBA" id="ARBA00023163"/>
    </source>
</evidence>
<dbReference type="PANTHER" id="PTHR38465">
    <property type="entry name" value="HTH-TYPE TRANSCRIPTIONAL REGULATOR MJ1563-RELATED"/>
    <property type="match status" value="1"/>
</dbReference>
<dbReference type="Proteomes" id="UP000290682">
    <property type="component" value="Unassembled WGS sequence"/>
</dbReference>